<dbReference type="Gene3D" id="1.10.10.10">
    <property type="entry name" value="Winged helix-like DNA-binding domain superfamily/Winged helix DNA-binding domain"/>
    <property type="match status" value="1"/>
</dbReference>
<dbReference type="InterPro" id="IPR011711">
    <property type="entry name" value="GntR_C"/>
</dbReference>
<evidence type="ECO:0000313" key="5">
    <source>
        <dbReference type="EMBL" id="RTE05464.1"/>
    </source>
</evidence>
<organism evidence="5 6">
    <name type="scientific">Paenibacillus whitsoniae</name>
    <dbReference type="NCBI Taxonomy" id="2496558"/>
    <lineage>
        <taxon>Bacteria</taxon>
        <taxon>Bacillati</taxon>
        <taxon>Bacillota</taxon>
        <taxon>Bacilli</taxon>
        <taxon>Bacillales</taxon>
        <taxon>Paenibacillaceae</taxon>
        <taxon>Paenibacillus</taxon>
    </lineage>
</organism>
<dbReference type="InterPro" id="IPR036388">
    <property type="entry name" value="WH-like_DNA-bd_sf"/>
</dbReference>
<dbReference type="Pfam" id="PF00392">
    <property type="entry name" value="GntR"/>
    <property type="match status" value="1"/>
</dbReference>
<name>A0A430J7D6_9BACL</name>
<dbReference type="SMART" id="SM00895">
    <property type="entry name" value="FCD"/>
    <property type="match status" value="1"/>
</dbReference>
<keyword evidence="3" id="KW-0804">Transcription</keyword>
<evidence type="ECO:0000256" key="3">
    <source>
        <dbReference type="ARBA" id="ARBA00023163"/>
    </source>
</evidence>
<sequence length="234" mass="27255">MMIRAIEKQNVVDEVYDQIKSHIITSKWKPGDKIPSENELCQMFNVSRISVRSAIQKLRGLGIITTHHGKGSFVSPSVNEVILNGFFPIMNLSEKEFVDMMEFRETIEFKCIDLAVQRADEQDIQEIGKALQKMLANKDDYVKYSVHDYEFHFNIVKASKNDLFIKLMQVVKEPFSYYLEELNRVFGVSEESLQGHIDQYEAIRTRDAQKAKELIEFGMQENRHKIQQLKSKKS</sequence>
<dbReference type="SMART" id="SM00345">
    <property type="entry name" value="HTH_GNTR"/>
    <property type="match status" value="1"/>
</dbReference>
<feature type="domain" description="HTH gntR-type" evidence="4">
    <location>
        <begin position="9"/>
        <end position="77"/>
    </location>
</feature>
<dbReference type="OrthoDB" id="9782299at2"/>
<evidence type="ECO:0000259" key="4">
    <source>
        <dbReference type="PROSITE" id="PS50949"/>
    </source>
</evidence>
<dbReference type="EMBL" id="RXHU01000082">
    <property type="protein sequence ID" value="RTE05464.1"/>
    <property type="molecule type" value="Genomic_DNA"/>
</dbReference>
<evidence type="ECO:0000313" key="6">
    <source>
        <dbReference type="Proteomes" id="UP000276128"/>
    </source>
</evidence>
<keyword evidence="6" id="KW-1185">Reference proteome</keyword>
<dbReference type="GO" id="GO:0003700">
    <property type="term" value="F:DNA-binding transcription factor activity"/>
    <property type="evidence" value="ECO:0007669"/>
    <property type="project" value="InterPro"/>
</dbReference>
<dbReference type="Proteomes" id="UP000276128">
    <property type="component" value="Unassembled WGS sequence"/>
</dbReference>
<dbReference type="InterPro" id="IPR036390">
    <property type="entry name" value="WH_DNA-bd_sf"/>
</dbReference>
<dbReference type="GO" id="GO:0003677">
    <property type="term" value="F:DNA binding"/>
    <property type="evidence" value="ECO:0007669"/>
    <property type="project" value="UniProtKB-KW"/>
</dbReference>
<accession>A0A430J7D6</accession>
<keyword evidence="1" id="KW-0805">Transcription regulation</keyword>
<keyword evidence="2" id="KW-0238">DNA-binding</keyword>
<dbReference type="PANTHER" id="PTHR43537:SF5">
    <property type="entry name" value="UXU OPERON TRANSCRIPTIONAL REGULATOR"/>
    <property type="match status" value="1"/>
</dbReference>
<dbReference type="SUPFAM" id="SSF46785">
    <property type="entry name" value="Winged helix' DNA-binding domain"/>
    <property type="match status" value="1"/>
</dbReference>
<dbReference type="SUPFAM" id="SSF48008">
    <property type="entry name" value="GntR ligand-binding domain-like"/>
    <property type="match status" value="1"/>
</dbReference>
<dbReference type="Pfam" id="PF07729">
    <property type="entry name" value="FCD"/>
    <property type="match status" value="1"/>
</dbReference>
<gene>
    <name evidence="5" type="ORF">EJQ19_24880</name>
</gene>
<dbReference type="PROSITE" id="PS50949">
    <property type="entry name" value="HTH_GNTR"/>
    <property type="match status" value="1"/>
</dbReference>
<dbReference type="CDD" id="cd07377">
    <property type="entry name" value="WHTH_GntR"/>
    <property type="match status" value="1"/>
</dbReference>
<dbReference type="InterPro" id="IPR000524">
    <property type="entry name" value="Tscrpt_reg_HTH_GntR"/>
</dbReference>
<dbReference type="PANTHER" id="PTHR43537">
    <property type="entry name" value="TRANSCRIPTIONAL REGULATOR, GNTR FAMILY"/>
    <property type="match status" value="1"/>
</dbReference>
<dbReference type="Gene3D" id="1.20.120.530">
    <property type="entry name" value="GntR ligand-binding domain-like"/>
    <property type="match status" value="1"/>
</dbReference>
<reference evidence="5 6" key="1">
    <citation type="submission" date="2018-12" db="EMBL/GenBank/DDBJ databases">
        <title>Bacillus ochoae sp. nov., Paenibacillus whitsoniae sp. nov., Paenibacillus spiritus sp. nov. Isolated from the Mars Exploration Rover during spacecraft assembly.</title>
        <authorList>
            <person name="Seuylemezian A."/>
            <person name="Vaishampayan P."/>
        </authorList>
    </citation>
    <scope>NUCLEOTIDE SEQUENCE [LARGE SCALE GENOMIC DNA]</scope>
    <source>
        <strain evidence="5 6">MER 54</strain>
    </source>
</reference>
<dbReference type="PRINTS" id="PR00035">
    <property type="entry name" value="HTHGNTR"/>
</dbReference>
<dbReference type="InterPro" id="IPR008920">
    <property type="entry name" value="TF_FadR/GntR_C"/>
</dbReference>
<evidence type="ECO:0000256" key="2">
    <source>
        <dbReference type="ARBA" id="ARBA00023125"/>
    </source>
</evidence>
<proteinExistence type="predicted"/>
<dbReference type="RefSeq" id="WP_126143936.1">
    <property type="nucleotide sequence ID" value="NZ_RXHU01000082.1"/>
</dbReference>
<comment type="caution">
    <text evidence="5">The sequence shown here is derived from an EMBL/GenBank/DDBJ whole genome shotgun (WGS) entry which is preliminary data.</text>
</comment>
<protein>
    <submittedName>
        <fullName evidence="5">FadR family transcriptional regulator</fullName>
    </submittedName>
</protein>
<dbReference type="AlphaFoldDB" id="A0A430J7D6"/>
<evidence type="ECO:0000256" key="1">
    <source>
        <dbReference type="ARBA" id="ARBA00023015"/>
    </source>
</evidence>